<evidence type="ECO:0000313" key="2">
    <source>
        <dbReference type="EMBL" id="JAA68582.1"/>
    </source>
</evidence>
<reference evidence="2" key="1">
    <citation type="submission" date="2012-12" db="EMBL/GenBank/DDBJ databases">
        <title>Identification and characterization of a phenylalanine ammonia-lyase gene family in Isatis indigotica Fort.</title>
        <authorList>
            <person name="Liu Q."/>
            <person name="Chen J."/>
            <person name="Zhou X."/>
            <person name="Di P."/>
            <person name="Xiao Y."/>
            <person name="Xuan H."/>
            <person name="Zhang L."/>
            <person name="Chen W."/>
        </authorList>
    </citation>
    <scope>NUCLEOTIDE SEQUENCE</scope>
    <source>
        <tissue evidence="2">Salivary gland</tissue>
    </source>
</reference>
<evidence type="ECO:0000256" key="1">
    <source>
        <dbReference type="SAM" id="MobiDB-lite"/>
    </source>
</evidence>
<protein>
    <submittedName>
        <fullName evidence="2">Uncharacterized protein</fullName>
    </submittedName>
</protein>
<organism evidence="2">
    <name type="scientific">Ixodes ricinus</name>
    <name type="common">Common tick</name>
    <name type="synonym">Acarus ricinus</name>
    <dbReference type="NCBI Taxonomy" id="34613"/>
    <lineage>
        <taxon>Eukaryota</taxon>
        <taxon>Metazoa</taxon>
        <taxon>Ecdysozoa</taxon>
        <taxon>Arthropoda</taxon>
        <taxon>Chelicerata</taxon>
        <taxon>Arachnida</taxon>
        <taxon>Acari</taxon>
        <taxon>Parasitiformes</taxon>
        <taxon>Ixodida</taxon>
        <taxon>Ixodoidea</taxon>
        <taxon>Ixodidae</taxon>
        <taxon>Ixodinae</taxon>
        <taxon>Ixodes</taxon>
    </lineage>
</organism>
<sequence length="117" mass="13476">MGQIFFGNGERRFSRQEKRPPSVKMERTQRMRGEPRDWRPAAARHRNTLLPRKQVCFGSSPLQKLSADGQVPEKWLFDALCYQIIALQISDRAFYGSVDELPGFDINTCCESSTRPI</sequence>
<proteinExistence type="evidence at transcript level"/>
<feature type="region of interest" description="Disordered" evidence="1">
    <location>
        <begin position="1"/>
        <end position="39"/>
    </location>
</feature>
<feature type="compositionally biased region" description="Basic and acidic residues" evidence="1">
    <location>
        <begin position="9"/>
        <end position="39"/>
    </location>
</feature>
<accession>A0A0K8RBP8</accession>
<name>A0A0K8RBP8_IXORI</name>
<dbReference type="AlphaFoldDB" id="A0A0K8RBP8"/>
<dbReference type="EMBL" id="GADI01005226">
    <property type="protein sequence ID" value="JAA68582.1"/>
    <property type="molecule type" value="mRNA"/>
</dbReference>